<dbReference type="Proteomes" id="UP000690515">
    <property type="component" value="Unassembled WGS sequence"/>
</dbReference>
<keyword evidence="1" id="KW-0732">Signal</keyword>
<feature type="chain" id="PRO_5047133576" description="DUF3019 domain-containing protein" evidence="1">
    <location>
        <begin position="22"/>
        <end position="113"/>
    </location>
</feature>
<feature type="signal peptide" evidence="1">
    <location>
        <begin position="1"/>
        <end position="21"/>
    </location>
</feature>
<keyword evidence="3" id="KW-1185">Reference proteome</keyword>
<sequence>MKKLAVFLVPLIFLSTSFAEAEEPSWTQIKSVGCHTTDTTCFVEISGNFVGPSACKSNSLRWNRKTSPNGNATLSLLTTAFAAGNLVSFQVAEECYQDQPNYPTFRWFNIKRD</sequence>
<comment type="caution">
    <text evidence="2">The sequence shown here is derived from an EMBL/GenBank/DDBJ whole genome shotgun (WGS) entry which is preliminary data.</text>
</comment>
<evidence type="ECO:0000313" key="3">
    <source>
        <dbReference type="Proteomes" id="UP000690515"/>
    </source>
</evidence>
<gene>
    <name evidence="2" type="ORF">KCG35_24475</name>
</gene>
<name>A0ABS5ZLU6_9GAMM</name>
<protein>
    <recommendedName>
        <fullName evidence="4">DUF3019 domain-containing protein</fullName>
    </recommendedName>
</protein>
<dbReference type="EMBL" id="JAGSOY010000180">
    <property type="protein sequence ID" value="MBU2714207.1"/>
    <property type="molecule type" value="Genomic_DNA"/>
</dbReference>
<reference evidence="2 3" key="1">
    <citation type="submission" date="2021-04" db="EMBL/GenBank/DDBJ databases">
        <authorList>
            <person name="Pira H."/>
            <person name="Risdian C."/>
            <person name="Wink J."/>
        </authorList>
    </citation>
    <scope>NUCLEOTIDE SEQUENCE [LARGE SCALE GENOMIC DNA]</scope>
    <source>
        <strain evidence="2 3">WH53</strain>
    </source>
</reference>
<organism evidence="2 3">
    <name type="scientific">Zooshikella harenae</name>
    <dbReference type="NCBI Taxonomy" id="2827238"/>
    <lineage>
        <taxon>Bacteria</taxon>
        <taxon>Pseudomonadati</taxon>
        <taxon>Pseudomonadota</taxon>
        <taxon>Gammaproteobacteria</taxon>
        <taxon>Oceanospirillales</taxon>
        <taxon>Zooshikellaceae</taxon>
        <taxon>Zooshikella</taxon>
    </lineage>
</organism>
<accession>A0ABS5ZLU6</accession>
<dbReference type="RefSeq" id="WP_215822474.1">
    <property type="nucleotide sequence ID" value="NZ_JAGSOY010000180.1"/>
</dbReference>
<evidence type="ECO:0000256" key="1">
    <source>
        <dbReference type="SAM" id="SignalP"/>
    </source>
</evidence>
<proteinExistence type="predicted"/>
<evidence type="ECO:0008006" key="4">
    <source>
        <dbReference type="Google" id="ProtNLM"/>
    </source>
</evidence>
<evidence type="ECO:0000313" key="2">
    <source>
        <dbReference type="EMBL" id="MBU2714207.1"/>
    </source>
</evidence>